<feature type="compositionally biased region" description="Low complexity" evidence="5">
    <location>
        <begin position="340"/>
        <end position="357"/>
    </location>
</feature>
<feature type="compositionally biased region" description="Low complexity" evidence="5">
    <location>
        <begin position="506"/>
        <end position="525"/>
    </location>
</feature>
<evidence type="ECO:0000256" key="2">
    <source>
        <dbReference type="ARBA" id="ARBA00022490"/>
    </source>
</evidence>
<protein>
    <submittedName>
        <fullName evidence="6">Uncharacterized protein</fullName>
    </submittedName>
</protein>
<evidence type="ECO:0000313" key="7">
    <source>
        <dbReference type="Proteomes" id="UP000283210"/>
    </source>
</evidence>
<dbReference type="GO" id="GO:0003779">
    <property type="term" value="F:actin binding"/>
    <property type="evidence" value="ECO:0007669"/>
    <property type="project" value="TreeGrafter"/>
</dbReference>
<feature type="region of interest" description="Disordered" evidence="5">
    <location>
        <begin position="1"/>
        <end position="30"/>
    </location>
</feature>
<dbReference type="OrthoDB" id="8951357at2759"/>
<feature type="compositionally biased region" description="Polar residues" evidence="5">
    <location>
        <begin position="132"/>
        <end position="146"/>
    </location>
</feature>
<feature type="region of interest" description="Disordered" evidence="5">
    <location>
        <begin position="835"/>
        <end position="869"/>
    </location>
</feature>
<feature type="compositionally biased region" description="Low complexity" evidence="5">
    <location>
        <begin position="147"/>
        <end position="156"/>
    </location>
</feature>
<evidence type="ECO:0000256" key="3">
    <source>
        <dbReference type="ARBA" id="ARBA00022553"/>
    </source>
</evidence>
<dbReference type="AlphaFoldDB" id="A0A437CCX3"/>
<feature type="region of interest" description="Disordered" evidence="5">
    <location>
        <begin position="793"/>
        <end position="814"/>
    </location>
</feature>
<feature type="compositionally biased region" description="Low complexity" evidence="5">
    <location>
        <begin position="463"/>
        <end position="472"/>
    </location>
</feature>
<dbReference type="GO" id="GO:0030018">
    <property type="term" value="C:Z disc"/>
    <property type="evidence" value="ECO:0007669"/>
    <property type="project" value="TreeGrafter"/>
</dbReference>
<keyword evidence="7" id="KW-1185">Reference proteome</keyword>
<dbReference type="GO" id="GO:0032233">
    <property type="term" value="P:positive regulation of actin filament bundle assembly"/>
    <property type="evidence" value="ECO:0007669"/>
    <property type="project" value="TreeGrafter"/>
</dbReference>
<feature type="compositionally biased region" description="Polar residues" evidence="5">
    <location>
        <begin position="250"/>
        <end position="267"/>
    </location>
</feature>
<name>A0A437CCX3_ORYJA</name>
<keyword evidence="3" id="KW-0597">Phosphoprotein</keyword>
<feature type="compositionally biased region" description="Polar residues" evidence="5">
    <location>
        <begin position="548"/>
        <end position="595"/>
    </location>
</feature>
<proteinExistence type="inferred from homology"/>
<comment type="subcellular location">
    <subcellularLocation>
        <location evidence="1">Cytoplasm</location>
    </subcellularLocation>
</comment>
<feature type="compositionally biased region" description="Low complexity" evidence="5">
    <location>
        <begin position="400"/>
        <end position="424"/>
    </location>
</feature>
<evidence type="ECO:0000256" key="4">
    <source>
        <dbReference type="ARBA" id="ARBA00038161"/>
    </source>
</evidence>
<dbReference type="EMBL" id="CM012454">
    <property type="protein sequence ID" value="RVE60642.1"/>
    <property type="molecule type" value="Genomic_DNA"/>
</dbReference>
<feature type="region of interest" description="Disordered" evidence="5">
    <location>
        <begin position="661"/>
        <end position="729"/>
    </location>
</feature>
<organism evidence="6 7">
    <name type="scientific">Oryzias javanicus</name>
    <name type="common">Javanese ricefish</name>
    <name type="synonym">Aplocheilus javanicus</name>
    <dbReference type="NCBI Taxonomy" id="123683"/>
    <lineage>
        <taxon>Eukaryota</taxon>
        <taxon>Metazoa</taxon>
        <taxon>Chordata</taxon>
        <taxon>Craniata</taxon>
        <taxon>Vertebrata</taxon>
        <taxon>Euteleostomi</taxon>
        <taxon>Actinopterygii</taxon>
        <taxon>Neopterygii</taxon>
        <taxon>Teleostei</taxon>
        <taxon>Neoteleostei</taxon>
        <taxon>Acanthomorphata</taxon>
        <taxon>Ovalentaria</taxon>
        <taxon>Atherinomorphae</taxon>
        <taxon>Beloniformes</taxon>
        <taxon>Adrianichthyidae</taxon>
        <taxon>Oryziinae</taxon>
        <taxon>Oryzias</taxon>
    </lineage>
</organism>
<feature type="compositionally biased region" description="Polar residues" evidence="5">
    <location>
        <begin position="221"/>
        <end position="243"/>
    </location>
</feature>
<dbReference type="GO" id="GO:0005634">
    <property type="term" value="C:nucleus"/>
    <property type="evidence" value="ECO:0007669"/>
    <property type="project" value="TreeGrafter"/>
</dbReference>
<dbReference type="Proteomes" id="UP000283210">
    <property type="component" value="Chromosome 18"/>
</dbReference>
<dbReference type="GO" id="GO:0015629">
    <property type="term" value="C:actin cytoskeleton"/>
    <property type="evidence" value="ECO:0007669"/>
    <property type="project" value="TreeGrafter"/>
</dbReference>
<feature type="compositionally biased region" description="Low complexity" evidence="5">
    <location>
        <begin position="268"/>
        <end position="303"/>
    </location>
</feature>
<feature type="compositionally biased region" description="Polar residues" evidence="5">
    <location>
        <begin position="860"/>
        <end position="869"/>
    </location>
</feature>
<feature type="compositionally biased region" description="Low complexity" evidence="5">
    <location>
        <begin position="314"/>
        <end position="326"/>
    </location>
</feature>
<feature type="compositionally biased region" description="Low complexity" evidence="5">
    <location>
        <begin position="703"/>
        <end position="720"/>
    </location>
</feature>
<evidence type="ECO:0000256" key="5">
    <source>
        <dbReference type="SAM" id="MobiDB-lite"/>
    </source>
</evidence>
<reference evidence="6 7" key="2">
    <citation type="submission" date="2019-01" db="EMBL/GenBank/DDBJ databases">
        <title>A chromosome length genome reference of the Java medaka (oryzias javanicus).</title>
        <authorList>
            <person name="Herpin A."/>
            <person name="Takehana Y."/>
            <person name="Naruse K."/>
            <person name="Ansai S."/>
            <person name="Kawaguchi M."/>
        </authorList>
    </citation>
    <scope>NUCLEOTIDE SEQUENCE [LARGE SCALE GENOMIC DNA]</scope>
    <source>
        <strain evidence="6">RS831</strain>
        <tissue evidence="6">Whole body</tissue>
    </source>
</reference>
<feature type="compositionally biased region" description="Low complexity" evidence="5">
    <location>
        <begin position="367"/>
        <end position="393"/>
    </location>
</feature>
<reference evidence="6 7" key="1">
    <citation type="submission" date="2018-11" db="EMBL/GenBank/DDBJ databases">
        <authorList>
            <person name="Lopez-Roques C."/>
            <person name="Donnadieu C."/>
            <person name="Bouchez O."/>
            <person name="Klopp C."/>
            <person name="Cabau C."/>
            <person name="Zahm M."/>
        </authorList>
    </citation>
    <scope>NUCLEOTIDE SEQUENCE [LARGE SCALE GENOMIC DNA]</scope>
    <source>
        <strain evidence="6">RS831</strain>
        <tissue evidence="6">Whole body</tissue>
    </source>
</reference>
<keyword evidence="2" id="KW-0963">Cytoplasm</keyword>
<evidence type="ECO:0000313" key="6">
    <source>
        <dbReference type="EMBL" id="RVE60642.1"/>
    </source>
</evidence>
<comment type="similarity">
    <text evidence="4">Belongs to the synaptopodin family.</text>
</comment>
<feature type="compositionally biased region" description="Low complexity" evidence="5">
    <location>
        <begin position="444"/>
        <end position="455"/>
    </location>
</feature>
<dbReference type="PANTHER" id="PTHR24217">
    <property type="entry name" value="PUTATIVE-RELATED"/>
    <property type="match status" value="1"/>
</dbReference>
<accession>A0A437CCX3</accession>
<gene>
    <name evidence="6" type="ORF">OJAV_G00182990</name>
</gene>
<feature type="compositionally biased region" description="Polar residues" evidence="5">
    <location>
        <begin position="425"/>
        <end position="443"/>
    </location>
</feature>
<dbReference type="InterPro" id="IPR051976">
    <property type="entry name" value="Synaptopodin_domain"/>
</dbReference>
<feature type="compositionally biased region" description="Polar residues" evidence="5">
    <location>
        <begin position="478"/>
        <end position="505"/>
    </location>
</feature>
<sequence>MGAIPYSHGISGTNQDLAAQGEQIASRDERISTPAIKTSFLLDARRRNTGKPMFTFKDSPKMSPNPELLNLLNRSDKKLGFESGPEEDYLSLGAEACNFLQSQRMKPKIPPPVAPKPVINPNSPPWSPQIEAANQSMPQCAENSVSTPAVAPATDTAPPPELEPTTAPAVEHSPPLAPHETPASAITDEQHAWAPTEPESQQQPLQGKLPEENVEMKPSLQLESSQKTAWIAEQMQTQQQSSAGWHPAQVQPQEPPSDQTPTQPPWVTNQPTQNQAQPQAPASTWTPQSQPNWSQPQGQSQSQPQPPWIRPQEEPQSQQQHQVQSSWGQTNEQPQSQQIQPAWLQAQGQLQLQAQNQWTHPSQMDSQQQTPWVQQPQQKAQVQPPWVQQVQQEPQPPWVQQPQHQVLQQSWAQAQATHQHQQTWVSGQPQQQTSVDAWGQSQTQVQVQPPWIQAAQPPPQPQPQLQANLNPWAPVPTQPQSQSPWAQHPLDNNQHHMNSWNQEQNQAQHQAPWTQTPPTQSTPYPGWQQQVSGTPPQPQGDTWAPAQAQLQTHVDSWTSQSQQTSANVPVSKINNRPSPKPWQPQQNTSQNLTTTPPSPPRRMQSFTIGQRPSLPVNPMATVLNPKSSPGSAFEMPVVKGKGADMFAKRQSRMEKFVVDSDTVEANKASRSTSPAASLPNEWKYTPNALGRSFSLSPPARVPSTGQKSASASSFSKPPTSWQTSRLEKGFKTPTPWEAASRHPLGLVDEAFQDLQQSLASNVHLAAQRKILPEPPAEWKARVSYQALHKTGNQTWSQSCRKSPNLPPSLMSPTRRPVYVPTSHAGYRSLPRQWQPHKYEANLRPTTSPSDYTKPVEKHTYNSTTWRWRQ</sequence>
<evidence type="ECO:0000256" key="1">
    <source>
        <dbReference type="ARBA" id="ARBA00004496"/>
    </source>
</evidence>
<dbReference type="PANTHER" id="PTHR24217:SF9">
    <property type="entry name" value="SYNAPTOPODIN-2"/>
    <property type="match status" value="1"/>
</dbReference>
<feature type="region of interest" description="Disordered" evidence="5">
    <location>
        <begin position="105"/>
        <end position="617"/>
    </location>
</feature>
<feature type="compositionally biased region" description="Polar residues" evidence="5">
    <location>
        <begin position="327"/>
        <end position="339"/>
    </location>
</feature>